<reference evidence="1 2" key="1">
    <citation type="journal article" date="2018" name="Mycol. Prog.">
        <title>Coniella lustricola, a new species from submerged detritus.</title>
        <authorList>
            <person name="Raudabaugh D.B."/>
            <person name="Iturriaga T."/>
            <person name="Carver A."/>
            <person name="Mondo S."/>
            <person name="Pangilinan J."/>
            <person name="Lipzen A."/>
            <person name="He G."/>
            <person name="Amirebrahimi M."/>
            <person name="Grigoriev I.V."/>
            <person name="Miller A.N."/>
        </authorList>
    </citation>
    <scope>NUCLEOTIDE SEQUENCE [LARGE SCALE GENOMIC DNA]</scope>
    <source>
        <strain evidence="1 2">B22-T-1</strain>
    </source>
</reference>
<sequence length="104" mass="11753">MDKSPLTQQPRPEAFQQKVVQLYEELFKDDQDAGLDLSEGFWRELFLLKPDRASLRRILDELTPGDLLHFEEQTRELFARAVKTLKKAHAAGAGAGAAQMNALD</sequence>
<organism evidence="1 2">
    <name type="scientific">Coniella lustricola</name>
    <dbReference type="NCBI Taxonomy" id="2025994"/>
    <lineage>
        <taxon>Eukaryota</taxon>
        <taxon>Fungi</taxon>
        <taxon>Dikarya</taxon>
        <taxon>Ascomycota</taxon>
        <taxon>Pezizomycotina</taxon>
        <taxon>Sordariomycetes</taxon>
        <taxon>Sordariomycetidae</taxon>
        <taxon>Diaporthales</taxon>
        <taxon>Schizoparmaceae</taxon>
        <taxon>Coniella</taxon>
    </lineage>
</organism>
<proteinExistence type="predicted"/>
<dbReference type="Proteomes" id="UP000241462">
    <property type="component" value="Unassembled WGS sequence"/>
</dbReference>
<gene>
    <name evidence="1" type="ORF">BD289DRAFT_485987</name>
</gene>
<evidence type="ECO:0000313" key="2">
    <source>
        <dbReference type="Proteomes" id="UP000241462"/>
    </source>
</evidence>
<dbReference type="GO" id="GO:0005829">
    <property type="term" value="C:cytosol"/>
    <property type="evidence" value="ECO:0007669"/>
    <property type="project" value="TreeGrafter"/>
</dbReference>
<dbReference type="AlphaFoldDB" id="A0A2T2ZWP8"/>
<evidence type="ECO:0000313" key="1">
    <source>
        <dbReference type="EMBL" id="PSR78533.1"/>
    </source>
</evidence>
<accession>A0A2T2ZWP8</accession>
<dbReference type="PANTHER" id="PTHR13608">
    <property type="entry name" value="ARMADILLO-LIKE HELICAL DOMAIN-CONTAINING PROTEIN 3"/>
    <property type="match status" value="1"/>
</dbReference>
<dbReference type="InterPro" id="IPR039868">
    <property type="entry name" value="ARMD3-like"/>
</dbReference>
<keyword evidence="2" id="KW-1185">Reference proteome</keyword>
<protein>
    <submittedName>
        <fullName evidence="1">Uncharacterized protein</fullName>
    </submittedName>
</protein>
<dbReference type="InParanoid" id="A0A2T2ZWP8"/>
<dbReference type="OrthoDB" id="2012278at2759"/>
<dbReference type="STRING" id="2025994.A0A2T2ZWP8"/>
<dbReference type="PANTHER" id="PTHR13608:SF3">
    <property type="entry name" value="ARMADILLO-LIKE HELICAL DOMAIN-CONTAINING PROTEIN 3"/>
    <property type="match status" value="1"/>
</dbReference>
<feature type="non-terminal residue" evidence="1">
    <location>
        <position position="104"/>
    </location>
</feature>
<dbReference type="EMBL" id="KZ678602">
    <property type="protein sequence ID" value="PSR78533.1"/>
    <property type="molecule type" value="Genomic_DNA"/>
</dbReference>
<name>A0A2T2ZWP8_9PEZI</name>